<reference evidence="10 11" key="1">
    <citation type="submission" date="2015-07" db="EMBL/GenBank/DDBJ databases">
        <title>Comparative genomics of the Sigatoka disease complex on banana suggests a link between parallel evolutionary changes in Pseudocercospora fijiensis and Pseudocercospora eumusae and increased virulence on the banana host.</title>
        <authorList>
            <person name="Chang T.-C."/>
            <person name="Salvucci A."/>
            <person name="Crous P.W."/>
            <person name="Stergiopoulos I."/>
        </authorList>
    </citation>
    <scope>NUCLEOTIDE SEQUENCE [LARGE SCALE GENOMIC DNA]</scope>
    <source>
        <strain evidence="10 11">CBS 114824</strain>
    </source>
</reference>
<evidence type="ECO:0000313" key="10">
    <source>
        <dbReference type="EMBL" id="KXS98489.1"/>
    </source>
</evidence>
<keyword evidence="6" id="KW-0539">Nucleus</keyword>
<name>A0A139H7W8_9PEZI</name>
<evidence type="ECO:0000256" key="1">
    <source>
        <dbReference type="ARBA" id="ARBA00004123"/>
    </source>
</evidence>
<feature type="compositionally biased region" description="Low complexity" evidence="8">
    <location>
        <begin position="99"/>
        <end position="113"/>
    </location>
</feature>
<feature type="compositionally biased region" description="Low complexity" evidence="8">
    <location>
        <begin position="925"/>
        <end position="936"/>
    </location>
</feature>
<dbReference type="InterPro" id="IPR036236">
    <property type="entry name" value="Znf_C2H2_sf"/>
</dbReference>
<sequence length="1088" mass="119100">MDSNHFNAGYNPYQASPQNLAPQNQSQQSSAQQQQQQQQPGLASFGSLSAQSQQQGQQQGQQQQQQQQQQQSPSHPTLPPLQNQNGYSFGSLSYPHPPSQSQTPTTPHTPSQSNMPAANQSAYGQMPGAAAGNMLPPSGLSNPYSSVSQAMIYPSSVSTSMPPATSLAGLPTLRPMPAGGMVSGANGLPSLASAGHMAHMGQQPSFMQNEEAPTHVVGSQGRRGVLPSAPGRPPPVQGATAAKSLIPQKDADGKFPCPHCNKTYLHAKHLKRHLLRHTGDRPYMCHLCKDTFSRSDILKRHFQKCSLRRGNPTGANHLAHQRRNTNNGNRLSVSQQEGPIGLAGMPDVSGSSTYNANVVGSSPNVNGDLSARSSRANSLIGGGAMSHRNSLAGLGILGSNAPHAEQMQQGTSAPYQPGLNAYSMQNNTNGAQMPSGYQFNQPQMNGNPYTNAQNQQPMSFLGHQSSRFDNSQVNSHPQLQSGDGSGVDWNRMFTQTGQDGFIGGHSANASSQGNIHIKTEPDTKHDFSTHNDFNNDSFLGSLYSHPGGFGGEERDQGIPGFPNWSMDDPLQAKVDSLMHHCFPHGVDAAQPSPAAQLVTTVLKIENVKHFAEHYTSYQGHWPILHMPTFKLTDANNNLVLAILCIGAVYSPKFTVHQTRQLMELVKVIVFSNCTIYNRTLSGQIEGLGDQPFEVEELQALSMLQTMFIWHGDPTQRAGARDEFPTLVRIAKAMNLLDTAPPGHYAYSMLHSGRNSQANQYRMENWNWHGWLEQEKRNRALYQLLVTDAAMVMYFNSTPQFDPLEVRLMLPADDAAWDAANAHECSNALGLSGPDAQNKNMTGTRKPIQPTMRDAMRTLLDQYASFQPGTTNVYSKFMLIHALIIRIIVCQKALLQPEGGYHDFKLGLNGSTPATPLSQNDWLEQHGGSSASNSGHATPTGGFSPKQQQNLAAQQEKKRLGQALEKWKRNWDTDMELQYPPHHYQQRRFGFSRDGVHFFYLGRSFLQSQQASDFNVPGDVRFRRVMSLLKRIKSMVVGDNETKGQDIGSVGDIDDQYGLDNLTLDMKLLFRPYNSLVDSPVAGVQTNTV</sequence>
<protein>
    <recommendedName>
        <fullName evidence="9">C2H2-type domain-containing protein</fullName>
    </recommendedName>
</protein>
<dbReference type="GO" id="GO:0000978">
    <property type="term" value="F:RNA polymerase II cis-regulatory region sequence-specific DNA binding"/>
    <property type="evidence" value="ECO:0007669"/>
    <property type="project" value="InterPro"/>
</dbReference>
<feature type="compositionally biased region" description="Low complexity" evidence="8">
    <location>
        <begin position="51"/>
        <end position="72"/>
    </location>
</feature>
<evidence type="ECO:0000259" key="9">
    <source>
        <dbReference type="PROSITE" id="PS50157"/>
    </source>
</evidence>
<dbReference type="InterPro" id="IPR007219">
    <property type="entry name" value="XnlR_reg_dom"/>
</dbReference>
<evidence type="ECO:0000256" key="8">
    <source>
        <dbReference type="SAM" id="MobiDB-lite"/>
    </source>
</evidence>
<dbReference type="STRING" id="321146.A0A139H7W8"/>
<dbReference type="InterPro" id="IPR013087">
    <property type="entry name" value="Znf_C2H2_type"/>
</dbReference>
<dbReference type="PANTHER" id="PTHR40626">
    <property type="entry name" value="MIP31509P"/>
    <property type="match status" value="1"/>
</dbReference>
<comment type="subcellular location">
    <subcellularLocation>
        <location evidence="1">Nucleus</location>
    </subcellularLocation>
</comment>
<comment type="caution">
    <text evidence="10">The sequence shown here is derived from an EMBL/GenBank/DDBJ whole genome shotgun (WGS) entry which is preliminary data.</text>
</comment>
<accession>A0A139H7W8</accession>
<dbReference type="PROSITE" id="PS00028">
    <property type="entry name" value="ZINC_FINGER_C2H2_1"/>
    <property type="match status" value="1"/>
</dbReference>
<evidence type="ECO:0000256" key="3">
    <source>
        <dbReference type="ARBA" id="ARBA00022737"/>
    </source>
</evidence>
<feature type="domain" description="C2H2-type" evidence="9">
    <location>
        <begin position="255"/>
        <end position="282"/>
    </location>
</feature>
<feature type="compositionally biased region" description="Polar residues" evidence="8">
    <location>
        <begin position="461"/>
        <end position="482"/>
    </location>
</feature>
<dbReference type="GO" id="GO:0000981">
    <property type="term" value="F:DNA-binding transcription factor activity, RNA polymerase II-specific"/>
    <property type="evidence" value="ECO:0007669"/>
    <property type="project" value="InterPro"/>
</dbReference>
<dbReference type="PROSITE" id="PS50157">
    <property type="entry name" value="ZINC_FINGER_C2H2_2"/>
    <property type="match status" value="2"/>
</dbReference>
<evidence type="ECO:0000256" key="2">
    <source>
        <dbReference type="ARBA" id="ARBA00022723"/>
    </source>
</evidence>
<feature type="region of interest" description="Disordered" evidence="8">
    <location>
        <begin position="915"/>
        <end position="956"/>
    </location>
</feature>
<feature type="compositionally biased region" description="Polar residues" evidence="8">
    <location>
        <begin position="114"/>
        <end position="123"/>
    </location>
</feature>
<organism evidence="10 11">
    <name type="scientific">Pseudocercospora eumusae</name>
    <dbReference type="NCBI Taxonomy" id="321146"/>
    <lineage>
        <taxon>Eukaryota</taxon>
        <taxon>Fungi</taxon>
        <taxon>Dikarya</taxon>
        <taxon>Ascomycota</taxon>
        <taxon>Pezizomycotina</taxon>
        <taxon>Dothideomycetes</taxon>
        <taxon>Dothideomycetidae</taxon>
        <taxon>Mycosphaerellales</taxon>
        <taxon>Mycosphaerellaceae</taxon>
        <taxon>Pseudocercospora</taxon>
    </lineage>
</organism>
<dbReference type="GO" id="GO:0005634">
    <property type="term" value="C:nucleus"/>
    <property type="evidence" value="ECO:0007669"/>
    <property type="project" value="UniProtKB-SubCell"/>
</dbReference>
<proteinExistence type="predicted"/>
<dbReference type="Proteomes" id="UP000070133">
    <property type="component" value="Unassembled WGS sequence"/>
</dbReference>
<feature type="region of interest" description="Disordered" evidence="8">
    <location>
        <begin position="308"/>
        <end position="347"/>
    </location>
</feature>
<dbReference type="Pfam" id="PF04082">
    <property type="entry name" value="Fungal_trans"/>
    <property type="match status" value="1"/>
</dbReference>
<keyword evidence="4 7" id="KW-0863">Zinc-finger</keyword>
<dbReference type="Gene3D" id="3.30.160.60">
    <property type="entry name" value="Classic Zinc Finger"/>
    <property type="match status" value="2"/>
</dbReference>
<keyword evidence="11" id="KW-1185">Reference proteome</keyword>
<feature type="compositionally biased region" description="Polar residues" evidence="8">
    <location>
        <begin position="80"/>
        <end position="91"/>
    </location>
</feature>
<dbReference type="SUPFAM" id="SSF57667">
    <property type="entry name" value="beta-beta-alpha zinc fingers"/>
    <property type="match status" value="1"/>
</dbReference>
<keyword evidence="3" id="KW-0677">Repeat</keyword>
<dbReference type="OrthoDB" id="9439903at2759"/>
<keyword evidence="2" id="KW-0479">Metal-binding</keyword>
<feature type="compositionally biased region" description="Polar residues" evidence="8">
    <location>
        <begin position="324"/>
        <end position="337"/>
    </location>
</feature>
<dbReference type="SMART" id="SM00355">
    <property type="entry name" value="ZnF_C2H2"/>
    <property type="match status" value="2"/>
</dbReference>
<dbReference type="GO" id="GO:0006351">
    <property type="term" value="P:DNA-templated transcription"/>
    <property type="evidence" value="ECO:0007669"/>
    <property type="project" value="InterPro"/>
</dbReference>
<dbReference type="InterPro" id="IPR051059">
    <property type="entry name" value="VerF-like"/>
</dbReference>
<feature type="domain" description="C2H2-type" evidence="9">
    <location>
        <begin position="283"/>
        <end position="313"/>
    </location>
</feature>
<evidence type="ECO:0000313" key="11">
    <source>
        <dbReference type="Proteomes" id="UP000070133"/>
    </source>
</evidence>
<feature type="compositionally biased region" description="Low complexity" evidence="8">
    <location>
        <begin position="16"/>
        <end position="39"/>
    </location>
</feature>
<evidence type="ECO:0000256" key="7">
    <source>
        <dbReference type="PROSITE-ProRule" id="PRU00042"/>
    </source>
</evidence>
<evidence type="ECO:0000256" key="5">
    <source>
        <dbReference type="ARBA" id="ARBA00022833"/>
    </source>
</evidence>
<feature type="region of interest" description="Disordered" evidence="8">
    <location>
        <begin position="1"/>
        <end position="130"/>
    </location>
</feature>
<dbReference type="GO" id="GO:0000785">
    <property type="term" value="C:chromatin"/>
    <property type="evidence" value="ECO:0007669"/>
    <property type="project" value="TreeGrafter"/>
</dbReference>
<dbReference type="CDD" id="cd12148">
    <property type="entry name" value="fungal_TF_MHR"/>
    <property type="match status" value="1"/>
</dbReference>
<feature type="region of interest" description="Disordered" evidence="8">
    <location>
        <begin position="461"/>
        <end position="486"/>
    </location>
</feature>
<feature type="region of interest" description="Disordered" evidence="8">
    <location>
        <begin position="217"/>
        <end position="239"/>
    </location>
</feature>
<dbReference type="PANTHER" id="PTHR40626:SF12">
    <property type="entry name" value="RFEC"/>
    <property type="match status" value="1"/>
</dbReference>
<dbReference type="GO" id="GO:0008270">
    <property type="term" value="F:zinc ion binding"/>
    <property type="evidence" value="ECO:0007669"/>
    <property type="project" value="UniProtKB-KW"/>
</dbReference>
<evidence type="ECO:0000256" key="4">
    <source>
        <dbReference type="ARBA" id="ARBA00022771"/>
    </source>
</evidence>
<evidence type="ECO:0000256" key="6">
    <source>
        <dbReference type="ARBA" id="ARBA00023242"/>
    </source>
</evidence>
<dbReference type="EMBL" id="LFZN01000112">
    <property type="protein sequence ID" value="KXS98489.1"/>
    <property type="molecule type" value="Genomic_DNA"/>
</dbReference>
<gene>
    <name evidence="10" type="ORF">AC578_2602</name>
</gene>
<dbReference type="AlphaFoldDB" id="A0A139H7W8"/>
<keyword evidence="5" id="KW-0862">Zinc</keyword>